<evidence type="ECO:0000256" key="1">
    <source>
        <dbReference type="SAM" id="MobiDB-lite"/>
    </source>
</evidence>
<organism evidence="2 3">
    <name type="scientific">Gimesia fumaroli</name>
    <dbReference type="NCBI Taxonomy" id="2527976"/>
    <lineage>
        <taxon>Bacteria</taxon>
        <taxon>Pseudomonadati</taxon>
        <taxon>Planctomycetota</taxon>
        <taxon>Planctomycetia</taxon>
        <taxon>Planctomycetales</taxon>
        <taxon>Planctomycetaceae</taxon>
        <taxon>Gimesia</taxon>
    </lineage>
</organism>
<dbReference type="KEGG" id="gfm:Enr17x_16590"/>
<dbReference type="Proteomes" id="UP000318313">
    <property type="component" value="Chromosome"/>
</dbReference>
<feature type="region of interest" description="Disordered" evidence="1">
    <location>
        <begin position="1"/>
        <end position="22"/>
    </location>
</feature>
<protein>
    <submittedName>
        <fullName evidence="2">Uncharacterized protein</fullName>
    </submittedName>
</protein>
<keyword evidence="3" id="KW-1185">Reference proteome</keyword>
<evidence type="ECO:0000313" key="2">
    <source>
        <dbReference type="EMBL" id="QDV49638.1"/>
    </source>
</evidence>
<proteinExistence type="predicted"/>
<sequence>MKTTDSSTVSKQKQSHAPSRNRLFQEAQAEALDHTLIADLANEQIRQMVREELMRVIHVANPSVLNADCRQRLHLFDRVTLERLAFLARYCCQNRISRTQNSGKGRYARFNSQKK</sequence>
<reference evidence="2 3" key="1">
    <citation type="submission" date="2019-03" db="EMBL/GenBank/DDBJ databases">
        <title>Deep-cultivation of Planctomycetes and their phenomic and genomic characterization uncovers novel biology.</title>
        <authorList>
            <person name="Wiegand S."/>
            <person name="Jogler M."/>
            <person name="Boedeker C."/>
            <person name="Pinto D."/>
            <person name="Vollmers J."/>
            <person name="Rivas-Marin E."/>
            <person name="Kohn T."/>
            <person name="Peeters S.H."/>
            <person name="Heuer A."/>
            <person name="Rast P."/>
            <person name="Oberbeckmann S."/>
            <person name="Bunk B."/>
            <person name="Jeske O."/>
            <person name="Meyerdierks A."/>
            <person name="Storesund J.E."/>
            <person name="Kallscheuer N."/>
            <person name="Luecker S."/>
            <person name="Lage O.M."/>
            <person name="Pohl T."/>
            <person name="Merkel B.J."/>
            <person name="Hornburger P."/>
            <person name="Mueller R.-W."/>
            <person name="Bruemmer F."/>
            <person name="Labrenz M."/>
            <person name="Spormann A.M."/>
            <person name="Op den Camp H."/>
            <person name="Overmann J."/>
            <person name="Amann R."/>
            <person name="Jetten M.S.M."/>
            <person name="Mascher T."/>
            <person name="Medema M.H."/>
            <person name="Devos D.P."/>
            <person name="Kaster A.-K."/>
            <person name="Ovreas L."/>
            <person name="Rohde M."/>
            <person name="Galperin M.Y."/>
            <person name="Jogler C."/>
        </authorList>
    </citation>
    <scope>NUCLEOTIDE SEQUENCE [LARGE SCALE GENOMIC DNA]</scope>
    <source>
        <strain evidence="2 3">Enr17</strain>
    </source>
</reference>
<feature type="compositionally biased region" description="Polar residues" evidence="1">
    <location>
        <begin position="1"/>
        <end position="18"/>
    </location>
</feature>
<dbReference type="OrthoDB" id="277854at2"/>
<gene>
    <name evidence="2" type="ORF">Enr17x_16590</name>
</gene>
<dbReference type="EMBL" id="CP037452">
    <property type="protein sequence ID" value="QDV49638.1"/>
    <property type="molecule type" value="Genomic_DNA"/>
</dbReference>
<dbReference type="AlphaFoldDB" id="A0A518I949"/>
<evidence type="ECO:0000313" key="3">
    <source>
        <dbReference type="Proteomes" id="UP000318313"/>
    </source>
</evidence>
<dbReference type="RefSeq" id="WP_145307560.1">
    <property type="nucleotide sequence ID" value="NZ_CP037452.1"/>
</dbReference>
<accession>A0A518I949</accession>
<name>A0A518I949_9PLAN</name>